<dbReference type="Gene3D" id="3.30.40.10">
    <property type="entry name" value="Zinc/RING finger domain, C3HC4 (zinc finger)"/>
    <property type="match status" value="1"/>
</dbReference>
<dbReference type="PANTHER" id="PTHR46632:SF16">
    <property type="entry name" value="E3 UBIQUITIN-PROTEIN LIGASE SINA-LIKE 10"/>
    <property type="match status" value="1"/>
</dbReference>
<evidence type="ECO:0000256" key="1">
    <source>
        <dbReference type="SAM" id="MobiDB-lite"/>
    </source>
</evidence>
<dbReference type="EMBL" id="CAJGYO010000005">
    <property type="protein sequence ID" value="CAD6232428.1"/>
    <property type="molecule type" value="Genomic_DNA"/>
</dbReference>
<feature type="region of interest" description="Disordered" evidence="1">
    <location>
        <begin position="1"/>
        <end position="21"/>
    </location>
</feature>
<sequence>MPPQRSALAGNQSPPPTSVARKPRCHIKVSLPSGCSFITAACTDCGWMRSRSHHLSPLRPRPQPPSSLTPWLASTWRLHTSVRRYVYEVYPEIIDNNAALQCINGHAVRCRPVQNMLAEMNTLCKFSNYGCAEIIKFVQKRTHEESCRHAPYGYVPRRRLQLPRHEHGSVRARRRCLLRRLPPGHHGGAPQERALPPAGAGRQPDMRKLFLLRNGGDIQALARRSLYLVCLGPRPEGDVDIKYKMEVRGADGDGGALSLLGTAPCIRELEDLEANKFLFVPDAYWGPSASVSVSVRIG</sequence>
<proteinExistence type="predicted"/>
<dbReference type="InterPro" id="IPR044286">
    <property type="entry name" value="SINL_plant"/>
</dbReference>
<dbReference type="SUPFAM" id="SSF49599">
    <property type="entry name" value="TRAF domain-like"/>
    <property type="match status" value="1"/>
</dbReference>
<reference evidence="2" key="1">
    <citation type="submission" date="2020-10" db="EMBL/GenBank/DDBJ databases">
        <authorList>
            <person name="Han B."/>
            <person name="Lu T."/>
            <person name="Zhao Q."/>
            <person name="Huang X."/>
            <person name="Zhao Y."/>
        </authorList>
    </citation>
    <scope>NUCLEOTIDE SEQUENCE</scope>
</reference>
<dbReference type="PANTHER" id="PTHR46632">
    <property type="entry name" value="E3 UBIQUITIN-PROTEIN LIGASE SINA-LIKE 4"/>
    <property type="match status" value="1"/>
</dbReference>
<dbReference type="InterPro" id="IPR013083">
    <property type="entry name" value="Znf_RING/FYVE/PHD"/>
</dbReference>
<dbReference type="Proteomes" id="UP000604825">
    <property type="component" value="Unassembled WGS sequence"/>
</dbReference>
<accession>A0A811P2L1</accession>
<dbReference type="OrthoDB" id="675760at2759"/>
<protein>
    <recommendedName>
        <fullName evidence="4">RING-type E3 ubiquitin transferase</fullName>
    </recommendedName>
</protein>
<evidence type="ECO:0000313" key="3">
    <source>
        <dbReference type="Proteomes" id="UP000604825"/>
    </source>
</evidence>
<feature type="region of interest" description="Disordered" evidence="1">
    <location>
        <begin position="180"/>
        <end position="202"/>
    </location>
</feature>
<evidence type="ECO:0000313" key="2">
    <source>
        <dbReference type="EMBL" id="CAD6232428.1"/>
    </source>
</evidence>
<dbReference type="AlphaFoldDB" id="A0A811P2L1"/>
<comment type="caution">
    <text evidence="2">The sequence shown here is derived from an EMBL/GenBank/DDBJ whole genome shotgun (WGS) entry which is preliminary data.</text>
</comment>
<evidence type="ECO:0008006" key="4">
    <source>
        <dbReference type="Google" id="ProtNLM"/>
    </source>
</evidence>
<gene>
    <name evidence="2" type="ORF">NCGR_LOCUS22113</name>
</gene>
<keyword evidence="3" id="KW-1185">Reference proteome</keyword>
<organism evidence="2 3">
    <name type="scientific">Miscanthus lutarioriparius</name>
    <dbReference type="NCBI Taxonomy" id="422564"/>
    <lineage>
        <taxon>Eukaryota</taxon>
        <taxon>Viridiplantae</taxon>
        <taxon>Streptophyta</taxon>
        <taxon>Embryophyta</taxon>
        <taxon>Tracheophyta</taxon>
        <taxon>Spermatophyta</taxon>
        <taxon>Magnoliopsida</taxon>
        <taxon>Liliopsida</taxon>
        <taxon>Poales</taxon>
        <taxon>Poaceae</taxon>
        <taxon>PACMAD clade</taxon>
        <taxon>Panicoideae</taxon>
        <taxon>Andropogonodae</taxon>
        <taxon>Andropogoneae</taxon>
        <taxon>Saccharinae</taxon>
        <taxon>Miscanthus</taxon>
    </lineage>
</organism>
<name>A0A811P2L1_9POAL</name>